<keyword evidence="2" id="KW-0812">Transmembrane</keyword>
<feature type="transmembrane region" description="Helical" evidence="2">
    <location>
        <begin position="343"/>
        <end position="362"/>
    </location>
</feature>
<feature type="signal peptide" evidence="3">
    <location>
        <begin position="1"/>
        <end position="28"/>
    </location>
</feature>
<accession>A0ABS8ZPJ8</accession>
<dbReference type="Proteomes" id="UP001521150">
    <property type="component" value="Unassembled WGS sequence"/>
</dbReference>
<feature type="domain" description="DUF6923" evidence="4">
    <location>
        <begin position="68"/>
        <end position="252"/>
    </location>
</feature>
<comment type="caution">
    <text evidence="5">The sequence shown here is derived from an EMBL/GenBank/DDBJ whole genome shotgun (WGS) entry which is preliminary data.</text>
</comment>
<reference evidence="5 6" key="1">
    <citation type="submission" date="2021-12" db="EMBL/GenBank/DDBJ databases">
        <title>Genome sequence of Kibdelosporangium philippinense ATCC 49844.</title>
        <authorList>
            <person name="Fedorov E.A."/>
            <person name="Omeragic M."/>
            <person name="Shalygina K.F."/>
            <person name="Maclea K.S."/>
        </authorList>
    </citation>
    <scope>NUCLEOTIDE SEQUENCE [LARGE SCALE GENOMIC DNA]</scope>
    <source>
        <strain evidence="5 6">ATCC 49844</strain>
    </source>
</reference>
<evidence type="ECO:0000259" key="4">
    <source>
        <dbReference type="Pfam" id="PF21959"/>
    </source>
</evidence>
<evidence type="ECO:0000313" key="5">
    <source>
        <dbReference type="EMBL" id="MCE7009675.1"/>
    </source>
</evidence>
<name>A0ABS8ZPJ8_9PSEU</name>
<sequence>MRLPSRLPSLALAASLAVASGLVGSAHAADGECDAFEVYTPKHGSMSTLVRLSLPEGRGAELRKFSNELNAIGYSRSQNLLYGVSTRSHVVTLDRGGTSVDRGKVRGIGDATAGAVSGSTLFLRDGLKLVSLDIDPASPTYLTITRTKWLSWLAHVDDWDFGSDALLYGVTSTGMVVSVDPRTGKVRMIAKPHALPYGTYGAVLMAPGRVLYAINNRSHGKSRLYRIPLNAPKNAVEVAAFAPADTTDAAGCLTPPPIVEPPAPPPQPPPPPSTQRPVPPRTSTPRPTRPPTTTTPPPPVRQVIQPPPPPPPPATTKPRNTPPPSAKPVAGPRKPDTDKKRRWAITTVVLILGTSAAVAAAARHR</sequence>
<evidence type="ECO:0000256" key="3">
    <source>
        <dbReference type="SAM" id="SignalP"/>
    </source>
</evidence>
<keyword evidence="2" id="KW-1133">Transmembrane helix</keyword>
<evidence type="ECO:0000256" key="2">
    <source>
        <dbReference type="SAM" id="Phobius"/>
    </source>
</evidence>
<organism evidence="5 6">
    <name type="scientific">Kibdelosporangium philippinense</name>
    <dbReference type="NCBI Taxonomy" id="211113"/>
    <lineage>
        <taxon>Bacteria</taxon>
        <taxon>Bacillati</taxon>
        <taxon>Actinomycetota</taxon>
        <taxon>Actinomycetes</taxon>
        <taxon>Pseudonocardiales</taxon>
        <taxon>Pseudonocardiaceae</taxon>
        <taxon>Kibdelosporangium</taxon>
    </lineage>
</organism>
<keyword evidence="3" id="KW-0732">Signal</keyword>
<keyword evidence="6" id="KW-1185">Reference proteome</keyword>
<evidence type="ECO:0000256" key="1">
    <source>
        <dbReference type="SAM" id="MobiDB-lite"/>
    </source>
</evidence>
<gene>
    <name evidence="5" type="ORF">LWC34_43735</name>
</gene>
<dbReference type="SUPFAM" id="SSF82171">
    <property type="entry name" value="DPP6 N-terminal domain-like"/>
    <property type="match status" value="1"/>
</dbReference>
<feature type="region of interest" description="Disordered" evidence="1">
    <location>
        <begin position="247"/>
        <end position="342"/>
    </location>
</feature>
<feature type="compositionally biased region" description="Pro residues" evidence="1">
    <location>
        <begin position="254"/>
        <end position="326"/>
    </location>
</feature>
<dbReference type="Pfam" id="PF21959">
    <property type="entry name" value="DUF6923"/>
    <property type="match status" value="1"/>
</dbReference>
<dbReference type="EMBL" id="JAJVCN010000004">
    <property type="protein sequence ID" value="MCE7009675.1"/>
    <property type="molecule type" value="Genomic_DNA"/>
</dbReference>
<feature type="chain" id="PRO_5045955396" description="DUF6923 domain-containing protein" evidence="3">
    <location>
        <begin position="29"/>
        <end position="365"/>
    </location>
</feature>
<proteinExistence type="predicted"/>
<protein>
    <recommendedName>
        <fullName evidence="4">DUF6923 domain-containing protein</fullName>
    </recommendedName>
</protein>
<evidence type="ECO:0000313" key="6">
    <source>
        <dbReference type="Proteomes" id="UP001521150"/>
    </source>
</evidence>
<keyword evidence="2" id="KW-0472">Membrane</keyword>
<dbReference type="InterPro" id="IPR054215">
    <property type="entry name" value="DUF6923"/>
</dbReference>
<dbReference type="RefSeq" id="WP_233731199.1">
    <property type="nucleotide sequence ID" value="NZ_JAJVCN010000004.1"/>
</dbReference>